<organism evidence="1 2">
    <name type="scientific">Podospora australis</name>
    <dbReference type="NCBI Taxonomy" id="1536484"/>
    <lineage>
        <taxon>Eukaryota</taxon>
        <taxon>Fungi</taxon>
        <taxon>Dikarya</taxon>
        <taxon>Ascomycota</taxon>
        <taxon>Pezizomycotina</taxon>
        <taxon>Sordariomycetes</taxon>
        <taxon>Sordariomycetidae</taxon>
        <taxon>Sordariales</taxon>
        <taxon>Podosporaceae</taxon>
        <taxon>Podospora</taxon>
    </lineage>
</organism>
<proteinExistence type="predicted"/>
<gene>
    <name evidence="1" type="ORF">QBC35DRAFT_387461</name>
</gene>
<dbReference type="Proteomes" id="UP001302126">
    <property type="component" value="Unassembled WGS sequence"/>
</dbReference>
<reference evidence="1" key="1">
    <citation type="journal article" date="2023" name="Mol. Phylogenet. Evol.">
        <title>Genome-scale phylogeny and comparative genomics of the fungal order Sordariales.</title>
        <authorList>
            <person name="Hensen N."/>
            <person name="Bonometti L."/>
            <person name="Westerberg I."/>
            <person name="Brannstrom I.O."/>
            <person name="Guillou S."/>
            <person name="Cros-Aarteil S."/>
            <person name="Calhoun S."/>
            <person name="Haridas S."/>
            <person name="Kuo A."/>
            <person name="Mondo S."/>
            <person name="Pangilinan J."/>
            <person name="Riley R."/>
            <person name="LaButti K."/>
            <person name="Andreopoulos B."/>
            <person name="Lipzen A."/>
            <person name="Chen C."/>
            <person name="Yan M."/>
            <person name="Daum C."/>
            <person name="Ng V."/>
            <person name="Clum A."/>
            <person name="Steindorff A."/>
            <person name="Ohm R.A."/>
            <person name="Martin F."/>
            <person name="Silar P."/>
            <person name="Natvig D.O."/>
            <person name="Lalanne C."/>
            <person name="Gautier V."/>
            <person name="Ament-Velasquez S.L."/>
            <person name="Kruys A."/>
            <person name="Hutchinson M.I."/>
            <person name="Powell A.J."/>
            <person name="Barry K."/>
            <person name="Miller A.N."/>
            <person name="Grigoriev I.V."/>
            <person name="Debuchy R."/>
            <person name="Gladieux P."/>
            <person name="Hiltunen Thoren M."/>
            <person name="Johannesson H."/>
        </authorList>
    </citation>
    <scope>NUCLEOTIDE SEQUENCE</scope>
    <source>
        <strain evidence="1">PSN309</strain>
    </source>
</reference>
<sequence length="69" mass="8130">MCDFIQREDSCGHFRFIASKWCKDYTISQRRCEPNMAHFESVEALCGDCRHKVAPKCPWEGMINRHVSH</sequence>
<dbReference type="EMBL" id="MU864426">
    <property type="protein sequence ID" value="KAK4186329.1"/>
    <property type="molecule type" value="Genomic_DNA"/>
</dbReference>
<comment type="caution">
    <text evidence="1">The sequence shown here is derived from an EMBL/GenBank/DDBJ whole genome shotgun (WGS) entry which is preliminary data.</text>
</comment>
<evidence type="ECO:0000313" key="1">
    <source>
        <dbReference type="EMBL" id="KAK4186329.1"/>
    </source>
</evidence>
<name>A0AAN6WQQ9_9PEZI</name>
<accession>A0AAN6WQQ9</accession>
<dbReference type="AlphaFoldDB" id="A0AAN6WQQ9"/>
<keyword evidence="2" id="KW-1185">Reference proteome</keyword>
<evidence type="ECO:0000313" key="2">
    <source>
        <dbReference type="Proteomes" id="UP001302126"/>
    </source>
</evidence>
<protein>
    <submittedName>
        <fullName evidence="1">Uncharacterized protein</fullName>
    </submittedName>
</protein>
<reference evidence="1" key="2">
    <citation type="submission" date="2023-05" db="EMBL/GenBank/DDBJ databases">
        <authorList>
            <consortium name="Lawrence Berkeley National Laboratory"/>
            <person name="Steindorff A."/>
            <person name="Hensen N."/>
            <person name="Bonometti L."/>
            <person name="Westerberg I."/>
            <person name="Brannstrom I.O."/>
            <person name="Guillou S."/>
            <person name="Cros-Aarteil S."/>
            <person name="Calhoun S."/>
            <person name="Haridas S."/>
            <person name="Kuo A."/>
            <person name="Mondo S."/>
            <person name="Pangilinan J."/>
            <person name="Riley R."/>
            <person name="Labutti K."/>
            <person name="Andreopoulos B."/>
            <person name="Lipzen A."/>
            <person name="Chen C."/>
            <person name="Yanf M."/>
            <person name="Daum C."/>
            <person name="Ng V."/>
            <person name="Clum A."/>
            <person name="Ohm R."/>
            <person name="Martin F."/>
            <person name="Silar P."/>
            <person name="Natvig D."/>
            <person name="Lalanne C."/>
            <person name="Gautier V."/>
            <person name="Ament-Velasquez S.L."/>
            <person name="Kruys A."/>
            <person name="Hutchinson M.I."/>
            <person name="Powell A.J."/>
            <person name="Barry K."/>
            <person name="Miller A.N."/>
            <person name="Grigoriev I.V."/>
            <person name="Debuchy R."/>
            <person name="Gladieux P."/>
            <person name="Thoren M.H."/>
            <person name="Johannesson H."/>
        </authorList>
    </citation>
    <scope>NUCLEOTIDE SEQUENCE</scope>
    <source>
        <strain evidence="1">PSN309</strain>
    </source>
</reference>